<evidence type="ECO:0000313" key="8">
    <source>
        <dbReference type="Proteomes" id="UP000054350"/>
    </source>
</evidence>
<dbReference type="InterPro" id="IPR004294">
    <property type="entry name" value="Carotenoid_Oase"/>
</dbReference>
<feature type="binding site" evidence="5">
    <location>
        <position position="308"/>
    </location>
    <ligand>
        <name>Fe cation</name>
        <dbReference type="ChEBI" id="CHEBI:24875"/>
        <note>catalytic</note>
    </ligand>
</feature>
<dbReference type="STRING" id="578462.A0A0L0SBK6"/>
<evidence type="ECO:0000256" key="2">
    <source>
        <dbReference type="ARBA" id="ARBA00022723"/>
    </source>
</evidence>
<keyword evidence="3" id="KW-0560">Oxidoreductase</keyword>
<dbReference type="AlphaFoldDB" id="A0A0L0SBK6"/>
<keyword evidence="2 5" id="KW-0479">Metal-binding</keyword>
<dbReference type="OrthoDB" id="407010at2759"/>
<dbReference type="GO" id="GO:0046872">
    <property type="term" value="F:metal ion binding"/>
    <property type="evidence" value="ECO:0007669"/>
    <property type="project" value="UniProtKB-KW"/>
</dbReference>
<feature type="binding site" evidence="5">
    <location>
        <position position="359"/>
    </location>
    <ligand>
        <name>Fe cation</name>
        <dbReference type="ChEBI" id="CHEBI:24875"/>
        <note>catalytic</note>
    </ligand>
</feature>
<feature type="region of interest" description="Disordered" evidence="6">
    <location>
        <begin position="44"/>
        <end position="69"/>
    </location>
</feature>
<sequence>MAHPGIPTIGFAGAAMMDAATTGRRTSVLVKNGVVVMESLDDAKRPRTDKIRRRSSQSQTDVQATGAAGGRRMSAFRAPGMTVADPSGAIYEPDFGVSIESFESAAEFPEGYLLGFSNCDEVQAPKELNIEGKIPDWVSGVFYRCGPGKFQVETELQQEDSGAHKVVEIDHWFDGFSLLHRFEVEKGKVYYRNRFTSETQEKTMKETGTLPLSFAQSQGPTETFFKKIFQVTLDVPKEFNVNVSVTPRFPLFLGPDVPPGQPTTRPILLAKTDANILQELDETTLESRGYMTYTDINPAFRGIMSSAHEQYDPITGEYFQFLQEPGPVIRTHVFSLSKDHPEGGEILATIPSRHASYIHAFGLTPNYIILICCPYYWAYGGIGIAFTKQVASALEWHGNTPTYFHVVDRRLKKHVATYESDPFFFFHTINAFEEPVKTADGSSDVNLTVDLCAYPPPSAIQQITSYRAGAQGPPRGPARGPASTLLGSLRNWLWARRDSSVTAEAVIDASVSSKATAGTYPRATFEIRSGPGPELPVISPFAAMCPQYQYAYSVVGTARMPFDSLAKTNVQTGAMTEWRAFGCYPCEPVFVPSPAAAAQSAGGGFVAAIEDDGVVLSVVLDGFRSTSFVLVLDAKTFTERARASLDPGAVVPFGFHGAFLNWHEHEKPKVEGEGEKPKEEEASR</sequence>
<evidence type="ECO:0000256" key="1">
    <source>
        <dbReference type="ARBA" id="ARBA00006787"/>
    </source>
</evidence>
<keyword evidence="4 5" id="KW-0408">Iron</keyword>
<dbReference type="GO" id="GO:0010436">
    <property type="term" value="F:carotenoid dioxygenase activity"/>
    <property type="evidence" value="ECO:0007669"/>
    <property type="project" value="TreeGrafter"/>
</dbReference>
<dbReference type="VEuPathDB" id="FungiDB:AMAG_05253"/>
<keyword evidence="8" id="KW-1185">Reference proteome</keyword>
<dbReference type="Pfam" id="PF03055">
    <property type="entry name" value="RPE65"/>
    <property type="match status" value="1"/>
</dbReference>
<dbReference type="GO" id="GO:0016121">
    <property type="term" value="P:carotene catabolic process"/>
    <property type="evidence" value="ECO:0007669"/>
    <property type="project" value="TreeGrafter"/>
</dbReference>
<evidence type="ECO:0000313" key="7">
    <source>
        <dbReference type="EMBL" id="KNE59794.1"/>
    </source>
</evidence>
<dbReference type="PANTHER" id="PTHR10543:SF24">
    <property type="entry name" value="CAROTENOID ISOMEROOXYGENASE"/>
    <property type="match status" value="1"/>
</dbReference>
<comment type="cofactor">
    <cofactor evidence="5">
        <name>Fe(2+)</name>
        <dbReference type="ChEBI" id="CHEBI:29033"/>
    </cofactor>
    <text evidence="5">Binds 1 Fe(2+) ion per subunit.</text>
</comment>
<feature type="binding site" evidence="5">
    <location>
        <position position="656"/>
    </location>
    <ligand>
        <name>Fe cation</name>
        <dbReference type="ChEBI" id="CHEBI:24875"/>
        <note>catalytic</note>
    </ligand>
</feature>
<feature type="binding site" evidence="5">
    <location>
        <position position="427"/>
    </location>
    <ligand>
        <name>Fe cation</name>
        <dbReference type="ChEBI" id="CHEBI:24875"/>
        <note>catalytic</note>
    </ligand>
</feature>
<proteinExistence type="inferred from homology"/>
<name>A0A0L0SBK6_ALLM3</name>
<protein>
    <recommendedName>
        <fullName evidence="9">Carotenoid oxygenase</fullName>
    </recommendedName>
</protein>
<dbReference type="EMBL" id="GG745335">
    <property type="protein sequence ID" value="KNE59794.1"/>
    <property type="molecule type" value="Genomic_DNA"/>
</dbReference>
<reference evidence="8" key="2">
    <citation type="submission" date="2009-11" db="EMBL/GenBank/DDBJ databases">
        <title>The Genome Sequence of Allomyces macrogynus strain ATCC 38327.</title>
        <authorList>
            <consortium name="The Broad Institute Genome Sequencing Platform"/>
            <person name="Russ C."/>
            <person name="Cuomo C."/>
            <person name="Shea T."/>
            <person name="Young S.K."/>
            <person name="Zeng Q."/>
            <person name="Koehrsen M."/>
            <person name="Haas B."/>
            <person name="Borodovsky M."/>
            <person name="Guigo R."/>
            <person name="Alvarado L."/>
            <person name="Berlin A."/>
            <person name="Borenstein D."/>
            <person name="Chen Z."/>
            <person name="Engels R."/>
            <person name="Freedman E."/>
            <person name="Gellesch M."/>
            <person name="Goldberg J."/>
            <person name="Griggs A."/>
            <person name="Gujja S."/>
            <person name="Heiman D."/>
            <person name="Hepburn T."/>
            <person name="Howarth C."/>
            <person name="Jen D."/>
            <person name="Larson L."/>
            <person name="Lewis B."/>
            <person name="Mehta T."/>
            <person name="Park D."/>
            <person name="Pearson M."/>
            <person name="Roberts A."/>
            <person name="Saif S."/>
            <person name="Shenoy N."/>
            <person name="Sisk P."/>
            <person name="Stolte C."/>
            <person name="Sykes S."/>
            <person name="Walk T."/>
            <person name="White J."/>
            <person name="Yandava C."/>
            <person name="Burger G."/>
            <person name="Gray M.W."/>
            <person name="Holland P.W.H."/>
            <person name="King N."/>
            <person name="Lang F.B.F."/>
            <person name="Roger A.J."/>
            <person name="Ruiz-Trillo I."/>
            <person name="Lander E."/>
            <person name="Nusbaum C."/>
        </authorList>
    </citation>
    <scope>NUCLEOTIDE SEQUENCE [LARGE SCALE GENOMIC DNA]</scope>
    <source>
        <strain evidence="8">ATCC 38327</strain>
    </source>
</reference>
<dbReference type="eggNOG" id="KOG1285">
    <property type="taxonomic scope" value="Eukaryota"/>
</dbReference>
<dbReference type="PANTHER" id="PTHR10543">
    <property type="entry name" value="BETA-CAROTENE DIOXYGENASE"/>
    <property type="match status" value="1"/>
</dbReference>
<evidence type="ECO:0000256" key="4">
    <source>
        <dbReference type="ARBA" id="ARBA00023004"/>
    </source>
</evidence>
<evidence type="ECO:0000256" key="6">
    <source>
        <dbReference type="SAM" id="MobiDB-lite"/>
    </source>
</evidence>
<comment type="similarity">
    <text evidence="1">Belongs to the carotenoid oxygenase family.</text>
</comment>
<accession>A0A0L0SBK6</accession>
<dbReference type="Proteomes" id="UP000054350">
    <property type="component" value="Unassembled WGS sequence"/>
</dbReference>
<evidence type="ECO:0000256" key="5">
    <source>
        <dbReference type="PIRSR" id="PIRSR604294-1"/>
    </source>
</evidence>
<gene>
    <name evidence="7" type="ORF">AMAG_05253</name>
</gene>
<organism evidence="7 8">
    <name type="scientific">Allomyces macrogynus (strain ATCC 38327)</name>
    <name type="common">Allomyces javanicus var. macrogynus</name>
    <dbReference type="NCBI Taxonomy" id="578462"/>
    <lineage>
        <taxon>Eukaryota</taxon>
        <taxon>Fungi</taxon>
        <taxon>Fungi incertae sedis</taxon>
        <taxon>Blastocladiomycota</taxon>
        <taxon>Blastocladiomycetes</taxon>
        <taxon>Blastocladiales</taxon>
        <taxon>Blastocladiaceae</taxon>
        <taxon>Allomyces</taxon>
    </lineage>
</organism>
<dbReference type="OMA" id="GLTDHYF"/>
<evidence type="ECO:0000256" key="3">
    <source>
        <dbReference type="ARBA" id="ARBA00023002"/>
    </source>
</evidence>
<evidence type="ECO:0008006" key="9">
    <source>
        <dbReference type="Google" id="ProtNLM"/>
    </source>
</evidence>
<reference evidence="7 8" key="1">
    <citation type="submission" date="2009-11" db="EMBL/GenBank/DDBJ databases">
        <title>Annotation of Allomyces macrogynus ATCC 38327.</title>
        <authorList>
            <consortium name="The Broad Institute Genome Sequencing Platform"/>
            <person name="Russ C."/>
            <person name="Cuomo C."/>
            <person name="Burger G."/>
            <person name="Gray M.W."/>
            <person name="Holland P.W.H."/>
            <person name="King N."/>
            <person name="Lang F.B.F."/>
            <person name="Roger A.J."/>
            <person name="Ruiz-Trillo I."/>
            <person name="Young S.K."/>
            <person name="Zeng Q."/>
            <person name="Gargeya S."/>
            <person name="Fitzgerald M."/>
            <person name="Haas B."/>
            <person name="Abouelleil A."/>
            <person name="Alvarado L."/>
            <person name="Arachchi H.M."/>
            <person name="Berlin A."/>
            <person name="Chapman S.B."/>
            <person name="Gearin G."/>
            <person name="Goldberg J."/>
            <person name="Griggs A."/>
            <person name="Gujja S."/>
            <person name="Hansen M."/>
            <person name="Heiman D."/>
            <person name="Howarth C."/>
            <person name="Larimer J."/>
            <person name="Lui A."/>
            <person name="MacDonald P.J.P."/>
            <person name="McCowen C."/>
            <person name="Montmayeur A."/>
            <person name="Murphy C."/>
            <person name="Neiman D."/>
            <person name="Pearson M."/>
            <person name="Priest M."/>
            <person name="Roberts A."/>
            <person name="Saif S."/>
            <person name="Shea T."/>
            <person name="Sisk P."/>
            <person name="Stolte C."/>
            <person name="Sykes S."/>
            <person name="Wortman J."/>
            <person name="Nusbaum C."/>
            <person name="Birren B."/>
        </authorList>
    </citation>
    <scope>NUCLEOTIDE SEQUENCE [LARGE SCALE GENOMIC DNA]</scope>
    <source>
        <strain evidence="7 8">ATCC 38327</strain>
    </source>
</reference>